<evidence type="ECO:0000256" key="1">
    <source>
        <dbReference type="SAM" id="SignalP"/>
    </source>
</evidence>
<dbReference type="SUPFAM" id="SSF110087">
    <property type="entry name" value="DR1885-like metal-binding protein"/>
    <property type="match status" value="1"/>
</dbReference>
<dbReference type="InterPro" id="IPR036182">
    <property type="entry name" value="PCuAC_sf"/>
</dbReference>
<evidence type="ECO:0008006" key="4">
    <source>
        <dbReference type="Google" id="ProtNLM"/>
    </source>
</evidence>
<dbReference type="STRING" id="441119.SAMN04488047_11249"/>
<dbReference type="Pfam" id="PF04314">
    <property type="entry name" value="PCuAC"/>
    <property type="match status" value="1"/>
</dbReference>
<dbReference type="Proteomes" id="UP000199356">
    <property type="component" value="Unassembled WGS sequence"/>
</dbReference>
<gene>
    <name evidence="2" type="ORF">SAMN04488047_11249</name>
</gene>
<keyword evidence="3" id="KW-1185">Reference proteome</keyword>
<dbReference type="PANTHER" id="PTHR36302:SF1">
    <property type="entry name" value="COPPER CHAPERONE PCU(A)C"/>
    <property type="match status" value="1"/>
</dbReference>
<organism evidence="2 3">
    <name type="scientific">Tranquillimonas alkanivorans</name>
    <dbReference type="NCBI Taxonomy" id="441119"/>
    <lineage>
        <taxon>Bacteria</taxon>
        <taxon>Pseudomonadati</taxon>
        <taxon>Pseudomonadota</taxon>
        <taxon>Alphaproteobacteria</taxon>
        <taxon>Rhodobacterales</taxon>
        <taxon>Roseobacteraceae</taxon>
        <taxon>Tranquillimonas</taxon>
    </lineage>
</organism>
<keyword evidence="1" id="KW-0732">Signal</keyword>
<name>A0A1I5SZM1_9RHOB</name>
<dbReference type="OrthoDB" id="9796962at2"/>
<dbReference type="PANTHER" id="PTHR36302">
    <property type="entry name" value="BLR7088 PROTEIN"/>
    <property type="match status" value="1"/>
</dbReference>
<protein>
    <recommendedName>
        <fullName evidence="4">Copper(I)-binding protein</fullName>
    </recommendedName>
</protein>
<evidence type="ECO:0000313" key="3">
    <source>
        <dbReference type="Proteomes" id="UP000199356"/>
    </source>
</evidence>
<evidence type="ECO:0000313" key="2">
    <source>
        <dbReference type="EMBL" id="SFP75666.1"/>
    </source>
</evidence>
<dbReference type="InterPro" id="IPR058248">
    <property type="entry name" value="Lxx211020-like"/>
</dbReference>
<dbReference type="AlphaFoldDB" id="A0A1I5SZM1"/>
<proteinExistence type="predicted"/>
<sequence length="139" mass="14622">MKQILLSCAFALAAFPALAEIVVEPGEARISRPGAPSGAAFLTVTNTGDLADRLTGARTDAAEKAQLHTHVHEDGVMKMLHVEDGFEIAAGESLALERGGDHVMLMGLAPLDPEGTLNLTLIFENAGEIEVELPVALPR</sequence>
<dbReference type="RefSeq" id="WP_093423339.1">
    <property type="nucleotide sequence ID" value="NZ_FOXA01000012.1"/>
</dbReference>
<dbReference type="InterPro" id="IPR007410">
    <property type="entry name" value="LpqE-like"/>
</dbReference>
<dbReference type="EMBL" id="FOXA01000012">
    <property type="protein sequence ID" value="SFP75666.1"/>
    <property type="molecule type" value="Genomic_DNA"/>
</dbReference>
<accession>A0A1I5SZM1</accession>
<feature type="chain" id="PRO_5011533218" description="Copper(I)-binding protein" evidence="1">
    <location>
        <begin position="20"/>
        <end position="139"/>
    </location>
</feature>
<dbReference type="Gene3D" id="2.60.40.1890">
    <property type="entry name" value="PCu(A)C copper chaperone"/>
    <property type="match status" value="1"/>
</dbReference>
<reference evidence="2 3" key="1">
    <citation type="submission" date="2016-10" db="EMBL/GenBank/DDBJ databases">
        <authorList>
            <person name="de Groot N.N."/>
        </authorList>
    </citation>
    <scope>NUCLEOTIDE SEQUENCE [LARGE SCALE GENOMIC DNA]</scope>
    <source>
        <strain evidence="2 3">DSM 19547</strain>
    </source>
</reference>
<feature type="signal peptide" evidence="1">
    <location>
        <begin position="1"/>
        <end position="19"/>
    </location>
</feature>